<feature type="domain" description="CusB-like beta-barrel" evidence="5">
    <location>
        <begin position="220"/>
        <end position="296"/>
    </location>
</feature>
<keyword evidence="3" id="KW-0175">Coiled coil</keyword>
<dbReference type="SUPFAM" id="SSF111369">
    <property type="entry name" value="HlyD-like secretion proteins"/>
    <property type="match status" value="1"/>
</dbReference>
<evidence type="ECO:0000259" key="5">
    <source>
        <dbReference type="Pfam" id="PF25954"/>
    </source>
</evidence>
<comment type="caution">
    <text evidence="7">The sequence shown here is derived from an EMBL/GenBank/DDBJ whole genome shotgun (WGS) entry which is preliminary data.</text>
</comment>
<organism evidence="7 8">
    <name type="scientific">Hydrobacter penzbergensis</name>
    <dbReference type="NCBI Taxonomy" id="1235997"/>
    <lineage>
        <taxon>Bacteria</taxon>
        <taxon>Pseudomonadati</taxon>
        <taxon>Bacteroidota</taxon>
        <taxon>Chitinophagia</taxon>
        <taxon>Chitinophagales</taxon>
        <taxon>Chitinophagaceae</taxon>
        <taxon>Hydrobacter</taxon>
    </lineage>
</organism>
<keyword evidence="2" id="KW-0813">Transport</keyword>
<dbReference type="Proteomes" id="UP000198711">
    <property type="component" value="Unassembled WGS sequence"/>
</dbReference>
<dbReference type="GO" id="GO:0030313">
    <property type="term" value="C:cell envelope"/>
    <property type="evidence" value="ECO:0007669"/>
    <property type="project" value="TreeGrafter"/>
</dbReference>
<dbReference type="Gene3D" id="2.40.50.100">
    <property type="match status" value="1"/>
</dbReference>
<dbReference type="GO" id="GO:0060003">
    <property type="term" value="P:copper ion export"/>
    <property type="evidence" value="ECO:0007669"/>
    <property type="project" value="TreeGrafter"/>
</dbReference>
<evidence type="ECO:0000313" key="7">
    <source>
        <dbReference type="EMBL" id="SDX31476.1"/>
    </source>
</evidence>
<dbReference type="PROSITE" id="PS51257">
    <property type="entry name" value="PROKAR_LIPOPROTEIN"/>
    <property type="match status" value="1"/>
</dbReference>
<feature type="domain" description="CzcB-like barrel-sandwich hybrid" evidence="6">
    <location>
        <begin position="77"/>
        <end position="217"/>
    </location>
</feature>
<dbReference type="RefSeq" id="WP_092725377.1">
    <property type="nucleotide sequence ID" value="NZ_FNNO01000013.1"/>
</dbReference>
<dbReference type="GO" id="GO:0015562">
    <property type="term" value="F:efflux transmembrane transporter activity"/>
    <property type="evidence" value="ECO:0007669"/>
    <property type="project" value="InterPro"/>
</dbReference>
<feature type="chain" id="PRO_5036447607" evidence="4">
    <location>
        <begin position="23"/>
        <end position="369"/>
    </location>
</feature>
<dbReference type="Pfam" id="PF25973">
    <property type="entry name" value="BSH_CzcB"/>
    <property type="match status" value="1"/>
</dbReference>
<sequence>MQKKVTTSFLSACLLIVTGAFFQSCKSQNENKQTEGKVKYVIPDSIRKTLVIDTVSVGKLENSLTLTGKVAFNDDHVVKLYPMVSGNIQDIKVMLGDYVQEGQVLAVIKSSEMAGFSNDLVNAETNLRVAKKNMDATQDMFTSGLASQKDLLAAQAAYEQAKSELSRINRVLKINGGNTQGEFIVKAPISGFIVEKFVTNNMAIRADNSTNLFTISDLKNVWVQANVYESNIELVHTGDPVNVTTLAYPNKVFKGKIDKIMNVLDPSNKVMKMRVVLPNEGYLLKPEMFASVTVTNSENKNSMYVPLRALIFDHSQYFVLVYHGEGNADIVPVQKLSAIGDKVYLTGGVKPGDRLIGSNALQIYDQLNN</sequence>
<protein>
    <submittedName>
        <fullName evidence="7">Membrane fusion protein, cobalt-zinc-cadmium efflux system</fullName>
    </submittedName>
</protein>
<dbReference type="InterPro" id="IPR006143">
    <property type="entry name" value="RND_pump_MFP"/>
</dbReference>
<dbReference type="InterPro" id="IPR058792">
    <property type="entry name" value="Beta-barrel_RND_2"/>
</dbReference>
<dbReference type="GO" id="GO:0016020">
    <property type="term" value="C:membrane"/>
    <property type="evidence" value="ECO:0007669"/>
    <property type="project" value="InterPro"/>
</dbReference>
<evidence type="ECO:0000259" key="6">
    <source>
        <dbReference type="Pfam" id="PF25973"/>
    </source>
</evidence>
<accession>A0A8X8LC86</accession>
<feature type="signal peptide" evidence="4">
    <location>
        <begin position="1"/>
        <end position="22"/>
    </location>
</feature>
<evidence type="ECO:0000256" key="3">
    <source>
        <dbReference type="SAM" id="Coils"/>
    </source>
</evidence>
<dbReference type="AlphaFoldDB" id="A0A8X8LC86"/>
<evidence type="ECO:0000256" key="1">
    <source>
        <dbReference type="ARBA" id="ARBA00009477"/>
    </source>
</evidence>
<evidence type="ECO:0000313" key="8">
    <source>
        <dbReference type="Proteomes" id="UP000198711"/>
    </source>
</evidence>
<name>A0A8X8LC86_9BACT</name>
<keyword evidence="8" id="KW-1185">Reference proteome</keyword>
<reference evidence="7 8" key="1">
    <citation type="submission" date="2016-10" db="EMBL/GenBank/DDBJ databases">
        <authorList>
            <person name="Varghese N."/>
            <person name="Submissions S."/>
        </authorList>
    </citation>
    <scope>NUCLEOTIDE SEQUENCE [LARGE SCALE GENOMIC DNA]</scope>
    <source>
        <strain evidence="7 8">DSM 25353</strain>
    </source>
</reference>
<dbReference type="GO" id="GO:0015679">
    <property type="term" value="P:plasma membrane copper ion transport"/>
    <property type="evidence" value="ECO:0007669"/>
    <property type="project" value="TreeGrafter"/>
</dbReference>
<dbReference type="PANTHER" id="PTHR30097">
    <property type="entry name" value="CATION EFFLUX SYSTEM PROTEIN CUSB"/>
    <property type="match status" value="1"/>
</dbReference>
<dbReference type="Gene3D" id="2.40.420.20">
    <property type="match status" value="1"/>
</dbReference>
<dbReference type="Gene3D" id="1.10.287.470">
    <property type="entry name" value="Helix hairpin bin"/>
    <property type="match status" value="1"/>
</dbReference>
<proteinExistence type="inferred from homology"/>
<keyword evidence="4" id="KW-0732">Signal</keyword>
<evidence type="ECO:0000256" key="2">
    <source>
        <dbReference type="ARBA" id="ARBA00022448"/>
    </source>
</evidence>
<dbReference type="FunFam" id="2.40.30.170:FF:000010">
    <property type="entry name" value="Efflux RND transporter periplasmic adaptor subunit"/>
    <property type="match status" value="1"/>
</dbReference>
<dbReference type="InterPro" id="IPR058647">
    <property type="entry name" value="BSH_CzcB-like"/>
</dbReference>
<dbReference type="NCBIfam" id="TIGR01730">
    <property type="entry name" value="RND_mfp"/>
    <property type="match status" value="1"/>
</dbReference>
<dbReference type="PANTHER" id="PTHR30097:SF4">
    <property type="entry name" value="SLR6042 PROTEIN"/>
    <property type="match status" value="1"/>
</dbReference>
<gene>
    <name evidence="7" type="ORF">SAMN05444410_11332</name>
</gene>
<dbReference type="InterPro" id="IPR051909">
    <property type="entry name" value="MFP_Cation_Efflux"/>
</dbReference>
<dbReference type="Pfam" id="PF25954">
    <property type="entry name" value="Beta-barrel_RND_2"/>
    <property type="match status" value="1"/>
</dbReference>
<dbReference type="EMBL" id="FNNO01000013">
    <property type="protein sequence ID" value="SDX31476.1"/>
    <property type="molecule type" value="Genomic_DNA"/>
</dbReference>
<feature type="coiled-coil region" evidence="3">
    <location>
        <begin position="120"/>
        <end position="171"/>
    </location>
</feature>
<evidence type="ECO:0000256" key="4">
    <source>
        <dbReference type="SAM" id="SignalP"/>
    </source>
</evidence>
<dbReference type="Gene3D" id="2.40.30.170">
    <property type="match status" value="1"/>
</dbReference>
<comment type="similarity">
    <text evidence="1">Belongs to the membrane fusion protein (MFP) (TC 8.A.1) family.</text>
</comment>